<dbReference type="EMBL" id="HACG01022671">
    <property type="protein sequence ID" value="CEK69536.1"/>
    <property type="molecule type" value="Transcribed_RNA"/>
</dbReference>
<feature type="signal peptide" evidence="1">
    <location>
        <begin position="1"/>
        <end position="19"/>
    </location>
</feature>
<evidence type="ECO:0000313" key="2">
    <source>
        <dbReference type="EMBL" id="CEK69536.1"/>
    </source>
</evidence>
<proteinExistence type="predicted"/>
<keyword evidence="1" id="KW-0732">Signal</keyword>
<feature type="chain" id="PRO_5002123865" evidence="1">
    <location>
        <begin position="20"/>
        <end position="97"/>
    </location>
</feature>
<reference evidence="2" key="1">
    <citation type="submission" date="2014-12" db="EMBL/GenBank/DDBJ databases">
        <title>Insight into the proteome of Arion vulgaris.</title>
        <authorList>
            <person name="Aradska J."/>
            <person name="Bulat T."/>
            <person name="Smidak R."/>
            <person name="Sarate P."/>
            <person name="Gangsoo J."/>
            <person name="Sialana F."/>
            <person name="Bilban M."/>
            <person name="Lubec G."/>
        </authorList>
    </citation>
    <scope>NUCLEOTIDE SEQUENCE</scope>
    <source>
        <tissue evidence="2">Skin</tissue>
    </source>
</reference>
<sequence>MANFLLLLMLSTLLILCLCEDNEYLMDESTGYTYDPKNALVTCSFLPLEFLNCSDPEDLKGNITKRNEQGYGCTKVQWPLFCYDVDLFSFTGLSWNG</sequence>
<gene>
    <name evidence="2" type="primary">ORF70585</name>
</gene>
<name>A0A0B6ZNY1_9EUPU</name>
<protein>
    <submittedName>
        <fullName evidence="2">Uncharacterized protein</fullName>
    </submittedName>
</protein>
<evidence type="ECO:0000256" key="1">
    <source>
        <dbReference type="SAM" id="SignalP"/>
    </source>
</evidence>
<accession>A0A0B6ZNY1</accession>
<organism evidence="2">
    <name type="scientific">Arion vulgaris</name>
    <dbReference type="NCBI Taxonomy" id="1028688"/>
    <lineage>
        <taxon>Eukaryota</taxon>
        <taxon>Metazoa</taxon>
        <taxon>Spiralia</taxon>
        <taxon>Lophotrochozoa</taxon>
        <taxon>Mollusca</taxon>
        <taxon>Gastropoda</taxon>
        <taxon>Heterobranchia</taxon>
        <taxon>Euthyneura</taxon>
        <taxon>Panpulmonata</taxon>
        <taxon>Eupulmonata</taxon>
        <taxon>Stylommatophora</taxon>
        <taxon>Helicina</taxon>
        <taxon>Arionoidea</taxon>
        <taxon>Arionidae</taxon>
        <taxon>Arion</taxon>
    </lineage>
</organism>
<dbReference type="AlphaFoldDB" id="A0A0B6ZNY1"/>